<dbReference type="OrthoDB" id="5870591at2"/>
<dbReference type="EMBL" id="VNHO01000010">
    <property type="protein sequence ID" value="TYP55417.1"/>
    <property type="molecule type" value="Genomic_DNA"/>
</dbReference>
<dbReference type="AlphaFoldDB" id="A0A5S5ASK8"/>
<evidence type="ECO:0000313" key="3">
    <source>
        <dbReference type="Proteomes" id="UP000322294"/>
    </source>
</evidence>
<evidence type="ECO:0000256" key="1">
    <source>
        <dbReference type="SAM" id="Phobius"/>
    </source>
</evidence>
<keyword evidence="1" id="KW-0812">Transmembrane</keyword>
<gene>
    <name evidence="2" type="ORF">LZ11_01132</name>
</gene>
<feature type="transmembrane region" description="Helical" evidence="1">
    <location>
        <begin position="38"/>
        <end position="59"/>
    </location>
</feature>
<organism evidence="2 3">
    <name type="scientific">Thermosediminibacter litoriperuensis</name>
    <dbReference type="NCBI Taxonomy" id="291989"/>
    <lineage>
        <taxon>Bacteria</taxon>
        <taxon>Bacillati</taxon>
        <taxon>Bacillota</taxon>
        <taxon>Clostridia</taxon>
        <taxon>Thermosediminibacterales</taxon>
        <taxon>Thermosediminibacteraceae</taxon>
        <taxon>Thermosediminibacter</taxon>
    </lineage>
</organism>
<keyword evidence="1" id="KW-0472">Membrane</keyword>
<comment type="caution">
    <text evidence="2">The sequence shown here is derived from an EMBL/GenBank/DDBJ whole genome shotgun (WGS) entry which is preliminary data.</text>
</comment>
<dbReference type="RefSeq" id="WP_148866906.1">
    <property type="nucleotide sequence ID" value="NZ_VNHO01000010.1"/>
</dbReference>
<name>A0A5S5ASK8_9FIRM</name>
<evidence type="ECO:0000313" key="2">
    <source>
        <dbReference type="EMBL" id="TYP55417.1"/>
    </source>
</evidence>
<dbReference type="Proteomes" id="UP000322294">
    <property type="component" value="Unassembled WGS sequence"/>
</dbReference>
<proteinExistence type="predicted"/>
<keyword evidence="1" id="KW-1133">Transmembrane helix</keyword>
<accession>A0A5S5ASK8</accession>
<reference evidence="2 3" key="1">
    <citation type="submission" date="2019-07" db="EMBL/GenBank/DDBJ databases">
        <title>Genomic Encyclopedia of Type Strains, Phase I: the one thousand microbial genomes (KMG-I) project.</title>
        <authorList>
            <person name="Kyrpides N."/>
        </authorList>
    </citation>
    <scope>NUCLEOTIDE SEQUENCE [LARGE SCALE GENOMIC DNA]</scope>
    <source>
        <strain evidence="2 3">DSM 16647</strain>
    </source>
</reference>
<sequence length="84" mass="9325">MRRDGIVGFFALILGLIYSIQAYIMPKASIGNPWAPVYFPLGVGVLMMIVGALIIAGDARKSDGVFQRIKKRKIPVTQSWYLEP</sequence>
<protein>
    <submittedName>
        <fullName evidence="2">Putative tricarboxylic transport membrane protein</fullName>
    </submittedName>
</protein>
<keyword evidence="3" id="KW-1185">Reference proteome</keyword>